<feature type="region of interest" description="Disordered" evidence="1">
    <location>
        <begin position="671"/>
        <end position="876"/>
    </location>
</feature>
<feature type="compositionally biased region" description="Pro residues" evidence="1">
    <location>
        <begin position="504"/>
        <end position="524"/>
    </location>
</feature>
<dbReference type="PANTHER" id="PTHR38887:SF1">
    <property type="entry name" value="RAS MODIFICATION PROTEIN ERF4"/>
    <property type="match status" value="1"/>
</dbReference>
<feature type="compositionally biased region" description="Basic residues" evidence="1">
    <location>
        <begin position="857"/>
        <end position="866"/>
    </location>
</feature>
<feature type="compositionally biased region" description="Basic residues" evidence="1">
    <location>
        <begin position="545"/>
        <end position="555"/>
    </location>
</feature>
<feature type="compositionally biased region" description="Basic and acidic residues" evidence="1">
    <location>
        <begin position="468"/>
        <end position="480"/>
    </location>
</feature>
<dbReference type="GeneID" id="54284963"/>
<feature type="compositionally biased region" description="Gly residues" evidence="1">
    <location>
        <begin position="532"/>
        <end position="543"/>
    </location>
</feature>
<feature type="compositionally biased region" description="Acidic residues" evidence="1">
    <location>
        <begin position="40"/>
        <end position="50"/>
    </location>
</feature>
<organism evidence="2 3">
    <name type="scientific">Aaosphaeria arxii CBS 175.79</name>
    <dbReference type="NCBI Taxonomy" id="1450172"/>
    <lineage>
        <taxon>Eukaryota</taxon>
        <taxon>Fungi</taxon>
        <taxon>Dikarya</taxon>
        <taxon>Ascomycota</taxon>
        <taxon>Pezizomycotina</taxon>
        <taxon>Dothideomycetes</taxon>
        <taxon>Pleosporomycetidae</taxon>
        <taxon>Pleosporales</taxon>
        <taxon>Pleosporales incertae sedis</taxon>
        <taxon>Aaosphaeria</taxon>
    </lineage>
</organism>
<feature type="region of interest" description="Disordered" evidence="1">
    <location>
        <begin position="1"/>
        <end position="91"/>
    </location>
</feature>
<dbReference type="AlphaFoldDB" id="A0A6A5XX60"/>
<dbReference type="Proteomes" id="UP000799778">
    <property type="component" value="Unassembled WGS sequence"/>
</dbReference>
<evidence type="ECO:0000256" key="1">
    <source>
        <dbReference type="SAM" id="MobiDB-lite"/>
    </source>
</evidence>
<gene>
    <name evidence="2" type="ORF">BU24DRAFT_420797</name>
</gene>
<proteinExistence type="predicted"/>
<dbReference type="InterPro" id="IPR053221">
    <property type="entry name" value="Burnettramic_acid_biosynth"/>
</dbReference>
<feature type="compositionally biased region" description="Acidic residues" evidence="1">
    <location>
        <begin position="753"/>
        <end position="764"/>
    </location>
</feature>
<dbReference type="PANTHER" id="PTHR38887">
    <property type="entry name" value="CHROMOSOME 21, WHOLE GENOME SHOTGUN SEQUENCE"/>
    <property type="match status" value="1"/>
</dbReference>
<reference evidence="2" key="1">
    <citation type="journal article" date="2020" name="Stud. Mycol.">
        <title>101 Dothideomycetes genomes: a test case for predicting lifestyles and emergence of pathogens.</title>
        <authorList>
            <person name="Haridas S."/>
            <person name="Albert R."/>
            <person name="Binder M."/>
            <person name="Bloem J."/>
            <person name="Labutti K."/>
            <person name="Salamov A."/>
            <person name="Andreopoulos B."/>
            <person name="Baker S."/>
            <person name="Barry K."/>
            <person name="Bills G."/>
            <person name="Bluhm B."/>
            <person name="Cannon C."/>
            <person name="Castanera R."/>
            <person name="Culley D."/>
            <person name="Daum C."/>
            <person name="Ezra D."/>
            <person name="Gonzalez J."/>
            <person name="Henrissat B."/>
            <person name="Kuo A."/>
            <person name="Liang C."/>
            <person name="Lipzen A."/>
            <person name="Lutzoni F."/>
            <person name="Magnuson J."/>
            <person name="Mondo S."/>
            <person name="Nolan M."/>
            <person name="Ohm R."/>
            <person name="Pangilinan J."/>
            <person name="Park H.-J."/>
            <person name="Ramirez L."/>
            <person name="Alfaro M."/>
            <person name="Sun H."/>
            <person name="Tritt A."/>
            <person name="Yoshinaga Y."/>
            <person name="Zwiers L.-H."/>
            <person name="Turgeon B."/>
            <person name="Goodwin S."/>
            <person name="Spatafora J."/>
            <person name="Crous P."/>
            <person name="Grigoriev I."/>
        </authorList>
    </citation>
    <scope>NUCLEOTIDE SEQUENCE</scope>
    <source>
        <strain evidence="2">CBS 175.79</strain>
    </source>
</reference>
<feature type="compositionally biased region" description="Pro residues" evidence="1">
    <location>
        <begin position="481"/>
        <end position="490"/>
    </location>
</feature>
<protein>
    <submittedName>
        <fullName evidence="2">Uncharacterized protein</fullName>
    </submittedName>
</protein>
<evidence type="ECO:0000313" key="3">
    <source>
        <dbReference type="Proteomes" id="UP000799778"/>
    </source>
</evidence>
<accession>A0A6A5XX60</accession>
<feature type="compositionally biased region" description="Polar residues" evidence="1">
    <location>
        <begin position="1"/>
        <end position="12"/>
    </location>
</feature>
<name>A0A6A5XX60_9PLEO</name>
<evidence type="ECO:0000313" key="2">
    <source>
        <dbReference type="EMBL" id="KAF2017752.1"/>
    </source>
</evidence>
<dbReference type="OrthoDB" id="3068835at2759"/>
<feature type="compositionally biased region" description="Basic residues" evidence="1">
    <location>
        <begin position="795"/>
        <end position="805"/>
    </location>
</feature>
<feature type="compositionally biased region" description="Polar residues" evidence="1">
    <location>
        <begin position="222"/>
        <end position="235"/>
    </location>
</feature>
<feature type="compositionally biased region" description="Basic and acidic residues" evidence="1">
    <location>
        <begin position="806"/>
        <end position="831"/>
    </location>
</feature>
<feature type="compositionally biased region" description="Polar residues" evidence="1">
    <location>
        <begin position="692"/>
        <end position="705"/>
    </location>
</feature>
<feature type="region of interest" description="Disordered" evidence="1">
    <location>
        <begin position="104"/>
        <end position="123"/>
    </location>
</feature>
<sequence length="889" mass="96836">MANRASNPNLTVQPPPGSSNASANSSRPFTPRSTTFPDGADSDPEFDEFEPTPIHSPGGPQYDDLPPSYDEAQQEALRDARAGIPPVDPNNLEVHRMVIGDDRNTQQQPSISPHRSHSSILQEPNAYEFEPENRRNGDGLGMSIPVQQVVSDNSQIPVGRVQSSTNPTTPPPFIPGAAPAPTDPTSALLMRALEFTKHEPAADAQYAPRLTRCVAIPHVNGIPTTSRSTECQNSGKAARRARREERRNSRSNRCRRQSSHQIPGQWPEARSTEAINSANDSSSSSSTSEPIQFLRAYSKALHSHDIRPSEFAEFLDGLNALCLASGSTLQQLIDSPLVALDQDERGSSSIVHDYIQAANEAFFAPRGLRVSLRSLSSLVSTLNVPEDRGQRAAVIASANDSSTAVPLRAGALYPYVEAIETNVPEPSTQAVYLREMGLNLRNRERSSYSSSQSVPQYHDANIDNANEKVRSAEHHEEPSDPPHSLPPEQQPHPQSQRIPGAFPFVPPVPPVPGVPQPPPPPPPFGSWHRGGRGGWQGPPGGFWGPRHHHPHHGPHHGPGWPPVPFPPHRQHHGPPWTPGWAPGPSSSANNDMAAWGASIGKWGEEFGKRMGGWGEQFGKRAEAWGADVERQAQAFTRNMSVGVEPSTSRVSVSTGNGANATTTTTVVNQTGGVETNVTGGGRQENGVHRIVQTANVGSTTPASRTVTEEKTPIIGDKNNDTLPTTDKSKTSLEFDNDSDSDSDTSSLSSLSSDDSDSEDDSDDELPSRASATDAERRSYAVKKDRRAKLKELRKQSKSAKKKYRSVKKEIRDQALKSKEKKVDAKAAKREAWGAYKAQKKEIKKKRREVKRELKAMEKKRKGKGKGKGKEREGERDCGEGVWIVVENLV</sequence>
<dbReference type="EMBL" id="ML978068">
    <property type="protein sequence ID" value="KAF2017752.1"/>
    <property type="molecule type" value="Genomic_DNA"/>
</dbReference>
<feature type="compositionally biased region" description="Polar residues" evidence="1">
    <location>
        <begin position="27"/>
        <end position="36"/>
    </location>
</feature>
<feature type="compositionally biased region" description="Basic residues" evidence="1">
    <location>
        <begin position="249"/>
        <end position="258"/>
    </location>
</feature>
<feature type="region of interest" description="Disordered" evidence="1">
    <location>
        <begin position="468"/>
        <end position="586"/>
    </location>
</feature>
<feature type="compositionally biased region" description="Basic and acidic residues" evidence="1">
    <location>
        <begin position="773"/>
        <end position="782"/>
    </location>
</feature>
<feature type="compositionally biased region" description="Basic and acidic residues" evidence="1">
    <location>
        <begin position="867"/>
        <end position="876"/>
    </location>
</feature>
<feature type="compositionally biased region" description="Low complexity" evidence="1">
    <location>
        <begin position="743"/>
        <end position="752"/>
    </location>
</feature>
<keyword evidence="3" id="KW-1185">Reference proteome</keyword>
<dbReference type="RefSeq" id="XP_033386091.1">
    <property type="nucleotide sequence ID" value="XM_033527566.1"/>
</dbReference>
<feature type="region of interest" description="Disordered" evidence="1">
    <location>
        <begin position="221"/>
        <end position="270"/>
    </location>
</feature>